<dbReference type="EMBL" id="WRXO01000001">
    <property type="protein sequence ID" value="MVT39641.1"/>
    <property type="molecule type" value="Genomic_DNA"/>
</dbReference>
<name>A0A6N8J4L4_9BACT</name>
<dbReference type="InterPro" id="IPR036291">
    <property type="entry name" value="NAD(P)-bd_dom_sf"/>
</dbReference>
<dbReference type="OrthoDB" id="9798632at2"/>
<dbReference type="CDD" id="cd05250">
    <property type="entry name" value="CC3_like_SDR_a"/>
    <property type="match status" value="1"/>
</dbReference>
<dbReference type="RefSeq" id="WP_157298303.1">
    <property type="nucleotide sequence ID" value="NZ_BAAAZB010000005.1"/>
</dbReference>
<evidence type="ECO:0000313" key="3">
    <source>
        <dbReference type="Proteomes" id="UP000468388"/>
    </source>
</evidence>
<dbReference type="SUPFAM" id="SSF51735">
    <property type="entry name" value="NAD(P)-binding Rossmann-fold domains"/>
    <property type="match status" value="1"/>
</dbReference>
<sequence length="220" mass="24355">MPLTAVVLGATGLTGNSLVTLLLHDNRFSKVKVLLRSPSLKQRPGLEPIIVDFDDEESLASALHGDVLFCCIGTTIAKAGSKESFRKVDFEIPVRCATIAHRQNMQQFLLVSAVGANPSSINFYARTKGETEQAIEKIGFPALHIFRPSVLLGAREEFRPGEWIGKFLILVFYYFLQGRWKKYRPIKAVNVARAMIKAAINIPSGTHVYELDAIKELAGK</sequence>
<dbReference type="InterPro" id="IPR016040">
    <property type="entry name" value="NAD(P)-bd_dom"/>
</dbReference>
<organism evidence="2 3">
    <name type="scientific">Chitinophaga oryziterrae</name>
    <dbReference type="NCBI Taxonomy" id="1031224"/>
    <lineage>
        <taxon>Bacteria</taxon>
        <taxon>Pseudomonadati</taxon>
        <taxon>Bacteroidota</taxon>
        <taxon>Chitinophagia</taxon>
        <taxon>Chitinophagales</taxon>
        <taxon>Chitinophagaceae</taxon>
        <taxon>Chitinophaga</taxon>
    </lineage>
</organism>
<proteinExistence type="predicted"/>
<dbReference type="Gene3D" id="3.40.50.720">
    <property type="entry name" value="NAD(P)-binding Rossmann-like Domain"/>
    <property type="match status" value="1"/>
</dbReference>
<evidence type="ECO:0000259" key="1">
    <source>
        <dbReference type="Pfam" id="PF13460"/>
    </source>
</evidence>
<comment type="caution">
    <text evidence="2">The sequence shown here is derived from an EMBL/GenBank/DDBJ whole genome shotgun (WGS) entry which is preliminary data.</text>
</comment>
<dbReference type="PANTHER" id="PTHR14097">
    <property type="entry name" value="OXIDOREDUCTASE HTATIP2"/>
    <property type="match status" value="1"/>
</dbReference>
<dbReference type="AlphaFoldDB" id="A0A6N8J4L4"/>
<protein>
    <submittedName>
        <fullName evidence="2">NAD(P)H-binding protein</fullName>
    </submittedName>
</protein>
<dbReference type="PANTHER" id="PTHR14097:SF7">
    <property type="entry name" value="OXIDOREDUCTASE HTATIP2"/>
    <property type="match status" value="1"/>
</dbReference>
<gene>
    <name evidence="2" type="ORF">GO495_03515</name>
</gene>
<feature type="domain" description="NAD(P)-binding" evidence="1">
    <location>
        <begin position="9"/>
        <end position="130"/>
    </location>
</feature>
<evidence type="ECO:0000313" key="2">
    <source>
        <dbReference type="EMBL" id="MVT39641.1"/>
    </source>
</evidence>
<dbReference type="Proteomes" id="UP000468388">
    <property type="component" value="Unassembled WGS sequence"/>
</dbReference>
<keyword evidence="3" id="KW-1185">Reference proteome</keyword>
<accession>A0A6N8J4L4</accession>
<reference evidence="2 3" key="1">
    <citation type="submission" date="2019-12" db="EMBL/GenBank/DDBJ databases">
        <title>The draft genomic sequence of strain Chitinophaga oryziterrae JCM 16595.</title>
        <authorList>
            <person name="Zhang X."/>
        </authorList>
    </citation>
    <scope>NUCLEOTIDE SEQUENCE [LARGE SCALE GENOMIC DNA]</scope>
    <source>
        <strain evidence="2 3">JCM 16595</strain>
    </source>
</reference>
<dbReference type="Pfam" id="PF13460">
    <property type="entry name" value="NAD_binding_10"/>
    <property type="match status" value="1"/>
</dbReference>